<dbReference type="Pfam" id="PF12802">
    <property type="entry name" value="MarR_2"/>
    <property type="match status" value="1"/>
</dbReference>
<dbReference type="PIRSF" id="PIRSF006707">
    <property type="entry name" value="MJ1563"/>
    <property type="match status" value="1"/>
</dbReference>
<dbReference type="InterPro" id="IPR000835">
    <property type="entry name" value="HTH_MarR-typ"/>
</dbReference>
<evidence type="ECO:0000256" key="4">
    <source>
        <dbReference type="PIRNR" id="PIRNR006707"/>
    </source>
</evidence>
<dbReference type="PANTHER" id="PTHR38465">
    <property type="entry name" value="HTH-TYPE TRANSCRIPTIONAL REGULATOR MJ1563-RELATED"/>
    <property type="match status" value="1"/>
</dbReference>
<comment type="caution">
    <text evidence="6">The sequence shown here is derived from an EMBL/GenBank/DDBJ whole genome shotgun (WGS) entry which is preliminary data.</text>
</comment>
<dbReference type="InterPro" id="IPR026282">
    <property type="entry name" value="MJ1563"/>
</dbReference>
<proteinExistence type="inferred from homology"/>
<keyword evidence="3 4" id="KW-0804">Transcription</keyword>
<protein>
    <recommendedName>
        <fullName evidence="4">HTH-type transcriptional regulator</fullName>
    </recommendedName>
</protein>
<evidence type="ECO:0000256" key="3">
    <source>
        <dbReference type="ARBA" id="ARBA00023163"/>
    </source>
</evidence>
<dbReference type="Proteomes" id="UP001215956">
    <property type="component" value="Unassembled WGS sequence"/>
</dbReference>
<dbReference type="CDD" id="cd00090">
    <property type="entry name" value="HTH_ARSR"/>
    <property type="match status" value="1"/>
</dbReference>
<dbReference type="SMART" id="SM00347">
    <property type="entry name" value="HTH_MARR"/>
    <property type="match status" value="1"/>
</dbReference>
<dbReference type="SUPFAM" id="SSF46785">
    <property type="entry name" value="Winged helix' DNA-binding domain"/>
    <property type="match status" value="1"/>
</dbReference>
<keyword evidence="2 4" id="KW-0238">DNA-binding</keyword>
<feature type="domain" description="HTH marR-type" evidence="5">
    <location>
        <begin position="22"/>
        <end position="122"/>
    </location>
</feature>
<evidence type="ECO:0000256" key="2">
    <source>
        <dbReference type="ARBA" id="ARBA00023125"/>
    </source>
</evidence>
<dbReference type="InterPro" id="IPR036390">
    <property type="entry name" value="WH_DNA-bd_sf"/>
</dbReference>
<organism evidence="6 7">
    <name type="scientific">Candidatus Methanocrinis alkalitolerans</name>
    <dbReference type="NCBI Taxonomy" id="3033395"/>
    <lineage>
        <taxon>Archaea</taxon>
        <taxon>Methanobacteriati</taxon>
        <taxon>Methanobacteriota</taxon>
        <taxon>Stenosarchaea group</taxon>
        <taxon>Methanomicrobia</taxon>
        <taxon>Methanotrichales</taxon>
        <taxon>Methanotrichaceae</taxon>
        <taxon>Methanocrinis</taxon>
    </lineage>
</organism>
<name>A0ABT5XBM0_9EURY</name>
<gene>
    <name evidence="6" type="ORF">P0O24_00540</name>
</gene>
<dbReference type="RefSeq" id="WP_316967783.1">
    <property type="nucleotide sequence ID" value="NZ_JARFPL010000001.1"/>
</dbReference>
<dbReference type="InterPro" id="IPR036388">
    <property type="entry name" value="WH-like_DNA-bd_sf"/>
</dbReference>
<reference evidence="6 7" key="1">
    <citation type="submission" date="2023-03" db="EMBL/GenBank/DDBJ databases">
        <title>Whole genome sequencing of Methanotrichaceae archaeon M04Ac.</title>
        <authorList>
            <person name="Khomyakova M.A."/>
            <person name="Merkel A.Y."/>
            <person name="Slobodkin A.I."/>
        </authorList>
    </citation>
    <scope>NUCLEOTIDE SEQUENCE [LARGE SCALE GENOMIC DNA]</scope>
    <source>
        <strain evidence="6 7">M04Ac</strain>
    </source>
</reference>
<dbReference type="EMBL" id="JARFPL010000001">
    <property type="protein sequence ID" value="MDF0592075.1"/>
    <property type="molecule type" value="Genomic_DNA"/>
</dbReference>
<sequence>MNRQDARPDEAARGCMVDASIRVAKMLGYSDAAGAIRGYLMTADTPLSLDDLAEVTGYSKSTVSTNMAQLERMGIVRRARRPGDKRLYYSTIISIDEGRKVHNEIFREIMQILAAGAGEAMENLEAAGGGEEAERLRGRLESIRDDCIGGQRFADLLDQFSFQDLTEILGREVEGRRKGVK</sequence>
<comment type="similarity">
    <text evidence="4">Belongs to the GbsR family.</text>
</comment>
<keyword evidence="7" id="KW-1185">Reference proteome</keyword>
<dbReference type="InterPro" id="IPR052362">
    <property type="entry name" value="HTH-GbsR_regulator"/>
</dbReference>
<dbReference type="PANTHER" id="PTHR38465:SF1">
    <property type="entry name" value="HTH-TYPE TRANSCRIPTIONAL REGULATOR MJ1563-RELATED"/>
    <property type="match status" value="1"/>
</dbReference>
<accession>A0ABT5XBM0</accession>
<dbReference type="Gene3D" id="1.10.10.10">
    <property type="entry name" value="Winged helix-like DNA-binding domain superfamily/Winged helix DNA-binding domain"/>
    <property type="match status" value="1"/>
</dbReference>
<evidence type="ECO:0000259" key="5">
    <source>
        <dbReference type="SMART" id="SM00347"/>
    </source>
</evidence>
<evidence type="ECO:0000313" key="7">
    <source>
        <dbReference type="Proteomes" id="UP001215956"/>
    </source>
</evidence>
<keyword evidence="1 4" id="KW-0805">Transcription regulation</keyword>
<evidence type="ECO:0000256" key="1">
    <source>
        <dbReference type="ARBA" id="ARBA00023015"/>
    </source>
</evidence>
<dbReference type="InterPro" id="IPR011991">
    <property type="entry name" value="ArsR-like_HTH"/>
</dbReference>
<evidence type="ECO:0000313" key="6">
    <source>
        <dbReference type="EMBL" id="MDF0592075.1"/>
    </source>
</evidence>